<gene>
    <name evidence="2" type="ORF">KIK155_LOCUS17154</name>
    <name evidence="3" type="ORF">TOA249_LOCUS3284</name>
</gene>
<name>A0A820VCS4_9BILA</name>
<evidence type="ECO:0000313" key="3">
    <source>
        <dbReference type="EMBL" id="CAF4499181.1"/>
    </source>
</evidence>
<reference evidence="3" key="1">
    <citation type="submission" date="2021-02" db="EMBL/GenBank/DDBJ databases">
        <authorList>
            <person name="Nowell W R."/>
        </authorList>
    </citation>
    <scope>NUCLEOTIDE SEQUENCE</scope>
</reference>
<protein>
    <submittedName>
        <fullName evidence="3">Uncharacterized protein</fullName>
    </submittedName>
</protein>
<dbReference type="EMBL" id="CAJNYV010003032">
    <property type="protein sequence ID" value="CAF3525356.1"/>
    <property type="molecule type" value="Genomic_DNA"/>
</dbReference>
<evidence type="ECO:0000313" key="2">
    <source>
        <dbReference type="EMBL" id="CAF3525356.1"/>
    </source>
</evidence>
<feature type="region of interest" description="Disordered" evidence="1">
    <location>
        <begin position="180"/>
        <end position="211"/>
    </location>
</feature>
<dbReference type="Proteomes" id="UP000663838">
    <property type="component" value="Unassembled WGS sequence"/>
</dbReference>
<sequence length="274" mass="31421">MLLNSAAQHRVKHFNLLLARELSYIERTHSQNLMSHQKLENSIRRANNQILNNNRTKICMPFDNIYNEQTESIDYHKMRINDQININGNTNTNTANTTIITATANSNNNNIANYNHNNPNLKRRLSIGGSSTISQNQANFDPIVDEFSDDTSSFISLRRRRFCTKSQRLPPIVKATISTRHKREPKNQQWVTNLPQSNNNNNNNNNNKSKDDVHEHLTMLNDESLKSTLTELTPIQRQVRSFLETLPTYKGAQNGFDSFGPASLYTNRSPVAIR</sequence>
<accession>A0A820VCS4</accession>
<dbReference type="Proteomes" id="UP000663865">
    <property type="component" value="Unassembled WGS sequence"/>
</dbReference>
<evidence type="ECO:0000256" key="1">
    <source>
        <dbReference type="SAM" id="MobiDB-lite"/>
    </source>
</evidence>
<dbReference type="EMBL" id="CAJOBS010000114">
    <property type="protein sequence ID" value="CAF4499181.1"/>
    <property type="molecule type" value="Genomic_DNA"/>
</dbReference>
<dbReference type="AlphaFoldDB" id="A0A820VCS4"/>
<evidence type="ECO:0000313" key="4">
    <source>
        <dbReference type="Proteomes" id="UP000663838"/>
    </source>
</evidence>
<comment type="caution">
    <text evidence="3">The sequence shown here is derived from an EMBL/GenBank/DDBJ whole genome shotgun (WGS) entry which is preliminary data.</text>
</comment>
<proteinExistence type="predicted"/>
<organism evidence="3 4">
    <name type="scientific">Rotaria socialis</name>
    <dbReference type="NCBI Taxonomy" id="392032"/>
    <lineage>
        <taxon>Eukaryota</taxon>
        <taxon>Metazoa</taxon>
        <taxon>Spiralia</taxon>
        <taxon>Gnathifera</taxon>
        <taxon>Rotifera</taxon>
        <taxon>Eurotatoria</taxon>
        <taxon>Bdelloidea</taxon>
        <taxon>Philodinida</taxon>
        <taxon>Philodinidae</taxon>
        <taxon>Rotaria</taxon>
    </lineage>
</organism>
<feature type="compositionally biased region" description="Polar residues" evidence="1">
    <location>
        <begin position="187"/>
        <end position="197"/>
    </location>
</feature>
<feature type="compositionally biased region" description="Low complexity" evidence="1">
    <location>
        <begin position="198"/>
        <end position="207"/>
    </location>
</feature>